<proteinExistence type="predicted"/>
<accession>A0A0C2MZ26</accession>
<dbReference type="PANTHER" id="PTHR47163">
    <property type="entry name" value="DDE_TNP_IS1595 DOMAIN-CONTAINING PROTEIN"/>
    <property type="match status" value="1"/>
</dbReference>
<dbReference type="PANTHER" id="PTHR47163:SF2">
    <property type="entry name" value="SI:DKEY-17M8.2"/>
    <property type="match status" value="1"/>
</dbReference>
<dbReference type="OrthoDB" id="424490at2759"/>
<dbReference type="EMBL" id="JWZT01003400">
    <property type="protein sequence ID" value="KII66902.1"/>
    <property type="molecule type" value="Genomic_DNA"/>
</dbReference>
<sequence length="114" mass="13135">MTDCFRSYHNLNEFYTHLIINHSNTFKDPETGAHTNSNSLEGTWNALKYPIPPENRTNSLDNDGNVVENVLNDHLGEFKWCQKHSSDLWGGFLSALRELNKKFVEFETIKGAYV</sequence>
<evidence type="ECO:0000313" key="2">
    <source>
        <dbReference type="Proteomes" id="UP000031668"/>
    </source>
</evidence>
<keyword evidence="2" id="KW-1185">Reference proteome</keyword>
<evidence type="ECO:0000313" key="1">
    <source>
        <dbReference type="EMBL" id="KII66902.1"/>
    </source>
</evidence>
<comment type="caution">
    <text evidence="1">The sequence shown here is derived from an EMBL/GenBank/DDBJ whole genome shotgun (WGS) entry which is preliminary data.</text>
</comment>
<reference evidence="1 2" key="1">
    <citation type="journal article" date="2014" name="Genome Biol. Evol.">
        <title>The genome of the myxosporean Thelohanellus kitauei shows adaptations to nutrient acquisition within its fish host.</title>
        <authorList>
            <person name="Yang Y."/>
            <person name="Xiong J."/>
            <person name="Zhou Z."/>
            <person name="Huo F."/>
            <person name="Miao W."/>
            <person name="Ran C."/>
            <person name="Liu Y."/>
            <person name="Zhang J."/>
            <person name="Feng J."/>
            <person name="Wang M."/>
            <person name="Wang M."/>
            <person name="Wang L."/>
            <person name="Yao B."/>
        </authorList>
    </citation>
    <scope>NUCLEOTIDE SEQUENCE [LARGE SCALE GENOMIC DNA]</scope>
    <source>
        <strain evidence="1">Wuqing</strain>
    </source>
</reference>
<protein>
    <recommendedName>
        <fullName evidence="3">ISXO2-like transposase domain-containing protein</fullName>
    </recommendedName>
</protein>
<name>A0A0C2MZ26_THEKT</name>
<dbReference type="InterPro" id="IPR053164">
    <property type="entry name" value="IS1016-like_transposase"/>
</dbReference>
<dbReference type="AlphaFoldDB" id="A0A0C2MZ26"/>
<organism evidence="1 2">
    <name type="scientific">Thelohanellus kitauei</name>
    <name type="common">Myxosporean</name>
    <dbReference type="NCBI Taxonomy" id="669202"/>
    <lineage>
        <taxon>Eukaryota</taxon>
        <taxon>Metazoa</taxon>
        <taxon>Cnidaria</taxon>
        <taxon>Myxozoa</taxon>
        <taxon>Myxosporea</taxon>
        <taxon>Bivalvulida</taxon>
        <taxon>Platysporina</taxon>
        <taxon>Myxobolidae</taxon>
        <taxon>Thelohanellus</taxon>
    </lineage>
</organism>
<dbReference type="Proteomes" id="UP000031668">
    <property type="component" value="Unassembled WGS sequence"/>
</dbReference>
<evidence type="ECO:0008006" key="3">
    <source>
        <dbReference type="Google" id="ProtNLM"/>
    </source>
</evidence>
<gene>
    <name evidence="1" type="ORF">RF11_08107</name>
</gene>